<keyword evidence="6" id="KW-1015">Disulfide bond</keyword>
<evidence type="ECO:0000259" key="11">
    <source>
        <dbReference type="PROSITE" id="PS50966"/>
    </source>
</evidence>
<feature type="transmembrane region" description="Helical" evidence="9">
    <location>
        <begin position="167"/>
        <end position="189"/>
    </location>
</feature>
<feature type="domain" description="Ig-like" evidence="10">
    <location>
        <begin position="14"/>
        <end position="111"/>
    </location>
</feature>
<gene>
    <name evidence="12" type="ORF">IRJ41_000254</name>
</gene>
<evidence type="ECO:0000256" key="3">
    <source>
        <dbReference type="ARBA" id="ARBA00022729"/>
    </source>
</evidence>
<sequence>MPRPQLATNSAVKPSNVVMFRERRIYGAEIELKVRPGDNITLICDRPLTHGSIILWIRNCSHENQPSLIIDYQKTFREMFPRFSLLKNSNINSFDLHITNITVSDLGLYYCAELERKVYKDKNGIIYSSDVYHYGNQTTHLSFAVTASSGPSSTVSPPPVSDCFLCWTLLFSVCPVCVLLSSICVYCLCQKKTTANVFVNQQQDVVCEGVNACSCDQFVVELVCLHAVSAPLHFLMFEKPQHHYIYGEMGVGYWKKH</sequence>
<dbReference type="PANTHER" id="PTHR19433:SF111">
    <property type="entry name" value="T CELL RECEPTOR ALPHA VARIABLE 4"/>
    <property type="match status" value="1"/>
</dbReference>
<keyword evidence="8" id="KW-0863">Zinc-finger</keyword>
<evidence type="ECO:0000256" key="7">
    <source>
        <dbReference type="ARBA" id="ARBA00023180"/>
    </source>
</evidence>
<keyword evidence="2" id="KW-1003">Cell membrane</keyword>
<dbReference type="InterPro" id="IPR052051">
    <property type="entry name" value="TCR_complex_component"/>
</dbReference>
<dbReference type="Gene3D" id="2.60.40.10">
    <property type="entry name" value="Immunoglobulins"/>
    <property type="match status" value="1"/>
</dbReference>
<dbReference type="InterPro" id="IPR013106">
    <property type="entry name" value="Ig_V-set"/>
</dbReference>
<evidence type="ECO:0000256" key="8">
    <source>
        <dbReference type="PROSITE-ProRule" id="PRU00325"/>
    </source>
</evidence>
<dbReference type="PROSITE" id="PS50835">
    <property type="entry name" value="IG_LIKE"/>
    <property type="match status" value="1"/>
</dbReference>
<dbReference type="AlphaFoldDB" id="A0A9W7WY50"/>
<dbReference type="InterPro" id="IPR007527">
    <property type="entry name" value="Znf_SWIM"/>
</dbReference>
<dbReference type="Pfam" id="PF07686">
    <property type="entry name" value="V-set"/>
    <property type="match status" value="1"/>
</dbReference>
<dbReference type="GO" id="GO:0008270">
    <property type="term" value="F:zinc ion binding"/>
    <property type="evidence" value="ECO:0007669"/>
    <property type="project" value="UniProtKB-KW"/>
</dbReference>
<accession>A0A9W7WY50</accession>
<keyword evidence="13" id="KW-1185">Reference proteome</keyword>
<evidence type="ECO:0000256" key="6">
    <source>
        <dbReference type="ARBA" id="ARBA00023157"/>
    </source>
</evidence>
<comment type="subcellular location">
    <subcellularLocation>
        <location evidence="1">Cell membrane</location>
    </subcellularLocation>
</comment>
<evidence type="ECO:0000313" key="13">
    <source>
        <dbReference type="Proteomes" id="UP001059041"/>
    </source>
</evidence>
<dbReference type="PANTHER" id="PTHR19433">
    <property type="entry name" value="T-CELL RECEPTOR ALPHA CHAIN V REGION-RELATED"/>
    <property type="match status" value="1"/>
</dbReference>
<dbReference type="InterPro" id="IPR007110">
    <property type="entry name" value="Ig-like_dom"/>
</dbReference>
<name>A0A9W7WY50_TRIRA</name>
<keyword evidence="3" id="KW-0732">Signal</keyword>
<dbReference type="GO" id="GO:0005886">
    <property type="term" value="C:plasma membrane"/>
    <property type="evidence" value="ECO:0007669"/>
    <property type="project" value="UniProtKB-SubCell"/>
</dbReference>
<dbReference type="SUPFAM" id="SSF48726">
    <property type="entry name" value="Immunoglobulin"/>
    <property type="match status" value="1"/>
</dbReference>
<dbReference type="InterPro" id="IPR036179">
    <property type="entry name" value="Ig-like_dom_sf"/>
</dbReference>
<dbReference type="EMBL" id="JAFHDT010000004">
    <property type="protein sequence ID" value="KAI7810354.1"/>
    <property type="molecule type" value="Genomic_DNA"/>
</dbReference>
<dbReference type="PROSITE" id="PS50966">
    <property type="entry name" value="ZF_SWIM"/>
    <property type="match status" value="1"/>
</dbReference>
<keyword evidence="4" id="KW-0391">Immunity</keyword>
<evidence type="ECO:0000256" key="9">
    <source>
        <dbReference type="SAM" id="Phobius"/>
    </source>
</evidence>
<reference evidence="12" key="1">
    <citation type="submission" date="2021-02" db="EMBL/GenBank/DDBJ databases">
        <title>Comparative genomics reveals that relaxation of natural selection precedes convergent phenotypic evolution of cavefish.</title>
        <authorList>
            <person name="Peng Z."/>
        </authorList>
    </citation>
    <scope>NUCLEOTIDE SEQUENCE</scope>
    <source>
        <tissue evidence="12">Muscle</tissue>
    </source>
</reference>
<proteinExistence type="predicted"/>
<keyword evidence="8" id="KW-0862">Zinc</keyword>
<evidence type="ECO:0000259" key="10">
    <source>
        <dbReference type="PROSITE" id="PS50835"/>
    </source>
</evidence>
<evidence type="ECO:0000256" key="1">
    <source>
        <dbReference type="ARBA" id="ARBA00004236"/>
    </source>
</evidence>
<keyword evidence="5 9" id="KW-0472">Membrane</keyword>
<evidence type="ECO:0008006" key="14">
    <source>
        <dbReference type="Google" id="ProtNLM"/>
    </source>
</evidence>
<organism evidence="12 13">
    <name type="scientific">Triplophysa rosa</name>
    <name type="common">Cave loach</name>
    <dbReference type="NCBI Taxonomy" id="992332"/>
    <lineage>
        <taxon>Eukaryota</taxon>
        <taxon>Metazoa</taxon>
        <taxon>Chordata</taxon>
        <taxon>Craniata</taxon>
        <taxon>Vertebrata</taxon>
        <taxon>Euteleostomi</taxon>
        <taxon>Actinopterygii</taxon>
        <taxon>Neopterygii</taxon>
        <taxon>Teleostei</taxon>
        <taxon>Ostariophysi</taxon>
        <taxon>Cypriniformes</taxon>
        <taxon>Nemacheilidae</taxon>
        <taxon>Triplophysa</taxon>
    </lineage>
</organism>
<evidence type="ECO:0000256" key="2">
    <source>
        <dbReference type="ARBA" id="ARBA00022475"/>
    </source>
</evidence>
<protein>
    <recommendedName>
        <fullName evidence="14">Ig-like domain-containing protein</fullName>
    </recommendedName>
</protein>
<evidence type="ECO:0000256" key="5">
    <source>
        <dbReference type="ARBA" id="ARBA00023136"/>
    </source>
</evidence>
<keyword evidence="9" id="KW-1133">Transmembrane helix</keyword>
<keyword evidence="8" id="KW-0479">Metal-binding</keyword>
<feature type="domain" description="SWIM-type" evidence="11">
    <location>
        <begin position="195"/>
        <end position="235"/>
    </location>
</feature>
<evidence type="ECO:0000256" key="4">
    <source>
        <dbReference type="ARBA" id="ARBA00022859"/>
    </source>
</evidence>
<keyword evidence="7" id="KW-0325">Glycoprotein</keyword>
<dbReference type="InterPro" id="IPR013783">
    <property type="entry name" value="Ig-like_fold"/>
</dbReference>
<keyword evidence="9" id="KW-0812">Transmembrane</keyword>
<comment type="caution">
    <text evidence="12">The sequence shown here is derived from an EMBL/GenBank/DDBJ whole genome shotgun (WGS) entry which is preliminary data.</text>
</comment>
<dbReference type="GO" id="GO:0002376">
    <property type="term" value="P:immune system process"/>
    <property type="evidence" value="ECO:0007669"/>
    <property type="project" value="UniProtKB-KW"/>
</dbReference>
<dbReference type="Proteomes" id="UP001059041">
    <property type="component" value="Linkage Group LG4"/>
</dbReference>
<evidence type="ECO:0000313" key="12">
    <source>
        <dbReference type="EMBL" id="KAI7810354.1"/>
    </source>
</evidence>
<dbReference type="GO" id="GO:0009617">
    <property type="term" value="P:response to bacterium"/>
    <property type="evidence" value="ECO:0007669"/>
    <property type="project" value="TreeGrafter"/>
</dbReference>